<evidence type="ECO:0000313" key="6">
    <source>
        <dbReference type="Proteomes" id="UP000663918"/>
    </source>
</evidence>
<gene>
    <name evidence="5" type="ORF">IFJ75_13040</name>
</gene>
<dbReference type="PROSITE" id="PS51318">
    <property type="entry name" value="TAT"/>
    <property type="match status" value="1"/>
</dbReference>
<dbReference type="RefSeq" id="WP_207868624.1">
    <property type="nucleotide sequence ID" value="NZ_CP062222.1"/>
</dbReference>
<dbReference type="Gene3D" id="2.60.120.200">
    <property type="match status" value="1"/>
</dbReference>
<feature type="domain" description="LamG-like jellyroll fold" evidence="4">
    <location>
        <begin position="93"/>
        <end position="236"/>
    </location>
</feature>
<evidence type="ECO:0000313" key="5">
    <source>
        <dbReference type="EMBL" id="QTC90203.1"/>
    </source>
</evidence>
<dbReference type="Pfam" id="PF13385">
    <property type="entry name" value="Laminin_G_3"/>
    <property type="match status" value="1"/>
</dbReference>
<dbReference type="InterPro" id="IPR006311">
    <property type="entry name" value="TAT_signal"/>
</dbReference>
<dbReference type="KEGG" id="bgoe:IFJ75_13040"/>
<organism evidence="5 6">
    <name type="scientific">Brevundimonas goettingensis</name>
    <dbReference type="NCBI Taxonomy" id="2774190"/>
    <lineage>
        <taxon>Bacteria</taxon>
        <taxon>Pseudomonadati</taxon>
        <taxon>Pseudomonadota</taxon>
        <taxon>Alphaproteobacteria</taxon>
        <taxon>Caulobacterales</taxon>
        <taxon>Caulobacteraceae</taxon>
        <taxon>Brevundimonas</taxon>
    </lineage>
</organism>
<reference evidence="5" key="1">
    <citation type="submission" date="2020-09" db="EMBL/GenBank/DDBJ databases">
        <title>Brevundimonas sp. LVF2 isolated from a puddle in Goettingen, Germany.</title>
        <authorList>
            <person name="Friedrich I."/>
            <person name="Klassen A."/>
            <person name="Hannes N."/>
            <person name="Schneider D."/>
            <person name="Hertel R."/>
            <person name="Daniel R."/>
        </authorList>
    </citation>
    <scope>NUCLEOTIDE SEQUENCE</scope>
    <source>
        <strain evidence="5">LVF2</strain>
    </source>
</reference>
<accession>A0A975GV51</accession>
<feature type="signal peptide" evidence="3">
    <location>
        <begin position="1"/>
        <end position="27"/>
    </location>
</feature>
<proteinExistence type="predicted"/>
<dbReference type="Proteomes" id="UP000663918">
    <property type="component" value="Chromosome"/>
</dbReference>
<dbReference type="SUPFAM" id="SSF49899">
    <property type="entry name" value="Concanavalin A-like lectins/glucanases"/>
    <property type="match status" value="1"/>
</dbReference>
<feature type="chain" id="PRO_5036731063" evidence="3">
    <location>
        <begin position="28"/>
        <end position="247"/>
    </location>
</feature>
<dbReference type="InterPro" id="IPR006558">
    <property type="entry name" value="LamG-like"/>
</dbReference>
<keyword evidence="1 3" id="KW-0732">Signal</keyword>
<evidence type="ECO:0000256" key="2">
    <source>
        <dbReference type="ARBA" id="ARBA00023157"/>
    </source>
</evidence>
<keyword evidence="2" id="KW-1015">Disulfide bond</keyword>
<evidence type="ECO:0000259" key="4">
    <source>
        <dbReference type="SMART" id="SM00560"/>
    </source>
</evidence>
<dbReference type="SMART" id="SM00560">
    <property type="entry name" value="LamGL"/>
    <property type="match status" value="1"/>
</dbReference>
<evidence type="ECO:0000256" key="3">
    <source>
        <dbReference type="SAM" id="SignalP"/>
    </source>
</evidence>
<dbReference type="AlphaFoldDB" id="A0A975GV51"/>
<sequence length="247" mass="26920">MRSDATRRDLIFAAAAAPLLAATSACATPLSAGTREAAAGQVWTFDRLADIGGHATHVEGAPVLTDSPWGQAVQFDGVDDALFIDNHPLAGAEHFTFEALFRPDGGAFEQRWFHLAVDEPTPADGSAPIGTRFLFEIRVVETEWYLDAFTKGEGYNLTLIDPAKRFPVGQWFHVAQTWDGTTYRSFVNGVVQAEGPLAFKPQGPGKASVGCRFNRRNYFNGAVREARFHAEALTPDRFSNPFRTTGG</sequence>
<dbReference type="InterPro" id="IPR013320">
    <property type="entry name" value="ConA-like_dom_sf"/>
</dbReference>
<protein>
    <submittedName>
        <fullName evidence="5">LamG domain-containing protein</fullName>
    </submittedName>
</protein>
<name>A0A975GV51_9CAUL</name>
<dbReference type="PROSITE" id="PS51257">
    <property type="entry name" value="PROKAR_LIPOPROTEIN"/>
    <property type="match status" value="1"/>
</dbReference>
<dbReference type="EMBL" id="CP062222">
    <property type="protein sequence ID" value="QTC90203.1"/>
    <property type="molecule type" value="Genomic_DNA"/>
</dbReference>
<keyword evidence="6" id="KW-1185">Reference proteome</keyword>
<evidence type="ECO:0000256" key="1">
    <source>
        <dbReference type="ARBA" id="ARBA00022729"/>
    </source>
</evidence>